<dbReference type="Proteomes" id="UP000827986">
    <property type="component" value="Unassembled WGS sequence"/>
</dbReference>
<reference evidence="1" key="1">
    <citation type="submission" date="2021-09" db="EMBL/GenBank/DDBJ databases">
        <title>The genome of Mauremys mutica provides insights into the evolution of semi-aquatic lifestyle.</title>
        <authorList>
            <person name="Gong S."/>
            <person name="Gao Y."/>
        </authorList>
    </citation>
    <scope>NUCLEOTIDE SEQUENCE</scope>
    <source>
        <strain evidence="1">MM-2020</strain>
        <tissue evidence="1">Muscle</tissue>
    </source>
</reference>
<sequence>MESLSFSTSSTLGERLFQIRRQKNWMHDDMFSKIMNTSGTAETELRAWKISLSEKLDIDMESKRASQEQEHST</sequence>
<evidence type="ECO:0000313" key="1">
    <source>
        <dbReference type="EMBL" id="KAH1178452.1"/>
    </source>
</evidence>
<dbReference type="AlphaFoldDB" id="A0A9D4AW09"/>
<organism evidence="1 2">
    <name type="scientific">Mauremys mutica</name>
    <name type="common">yellowpond turtle</name>
    <dbReference type="NCBI Taxonomy" id="74926"/>
    <lineage>
        <taxon>Eukaryota</taxon>
        <taxon>Metazoa</taxon>
        <taxon>Chordata</taxon>
        <taxon>Craniata</taxon>
        <taxon>Vertebrata</taxon>
        <taxon>Euteleostomi</taxon>
        <taxon>Archelosauria</taxon>
        <taxon>Testudinata</taxon>
        <taxon>Testudines</taxon>
        <taxon>Cryptodira</taxon>
        <taxon>Durocryptodira</taxon>
        <taxon>Testudinoidea</taxon>
        <taxon>Geoemydidae</taxon>
        <taxon>Geoemydinae</taxon>
        <taxon>Mauremys</taxon>
    </lineage>
</organism>
<comment type="caution">
    <text evidence="1">The sequence shown here is derived from an EMBL/GenBank/DDBJ whole genome shotgun (WGS) entry which is preliminary data.</text>
</comment>
<protein>
    <submittedName>
        <fullName evidence="1">Uncharacterized protein</fullName>
    </submittedName>
</protein>
<evidence type="ECO:0000313" key="2">
    <source>
        <dbReference type="Proteomes" id="UP000827986"/>
    </source>
</evidence>
<dbReference type="EMBL" id="JAHDVG010000474">
    <property type="protein sequence ID" value="KAH1178452.1"/>
    <property type="molecule type" value="Genomic_DNA"/>
</dbReference>
<feature type="non-terminal residue" evidence="1">
    <location>
        <position position="73"/>
    </location>
</feature>
<keyword evidence="2" id="KW-1185">Reference proteome</keyword>
<name>A0A9D4AW09_9SAUR</name>
<accession>A0A9D4AW09</accession>
<proteinExistence type="predicted"/>
<gene>
    <name evidence="1" type="ORF">KIL84_012154</name>
</gene>